<dbReference type="PROSITE" id="PS00073">
    <property type="entry name" value="ACYL_COA_DH_2"/>
    <property type="match status" value="1"/>
</dbReference>
<dbReference type="InterPro" id="IPR036250">
    <property type="entry name" value="AcylCo_DH-like_C"/>
</dbReference>
<evidence type="ECO:0000256" key="2">
    <source>
        <dbReference type="ARBA" id="ARBA00009347"/>
    </source>
</evidence>
<dbReference type="InterPro" id="IPR013786">
    <property type="entry name" value="AcylCoA_DH/ox_N"/>
</dbReference>
<dbReference type="InterPro" id="IPR006091">
    <property type="entry name" value="Acyl-CoA_Oxase/DH_mid-dom"/>
</dbReference>
<protein>
    <submittedName>
        <fullName evidence="10">Acyl-CoA dehydrogenase</fullName>
    </submittedName>
</protein>
<organism evidence="10 11">
    <name type="scientific">candidate division WOR-1 bacterium RIFCSPLOWO2_02_FULL_46_20</name>
    <dbReference type="NCBI Taxonomy" id="1802567"/>
    <lineage>
        <taxon>Bacteria</taxon>
        <taxon>Bacillati</taxon>
        <taxon>Saganbacteria</taxon>
    </lineage>
</organism>
<feature type="domain" description="Acyl-CoA oxidase/dehydrogenase middle" evidence="8">
    <location>
        <begin position="122"/>
        <end position="217"/>
    </location>
</feature>
<comment type="similarity">
    <text evidence="2 6">Belongs to the acyl-CoA dehydrogenase family.</text>
</comment>
<evidence type="ECO:0000313" key="10">
    <source>
        <dbReference type="EMBL" id="OGC07305.1"/>
    </source>
</evidence>
<dbReference type="InterPro" id="IPR009075">
    <property type="entry name" value="AcylCo_DH/oxidase_C"/>
</dbReference>
<dbReference type="FunFam" id="1.10.540.10:FF:000002">
    <property type="entry name" value="Acyl-CoA dehydrogenase FadE19"/>
    <property type="match status" value="1"/>
</dbReference>
<evidence type="ECO:0000256" key="3">
    <source>
        <dbReference type="ARBA" id="ARBA00022630"/>
    </source>
</evidence>
<dbReference type="GO" id="GO:0003995">
    <property type="term" value="F:acyl-CoA dehydrogenase activity"/>
    <property type="evidence" value="ECO:0007669"/>
    <property type="project" value="InterPro"/>
</dbReference>
<dbReference type="InterPro" id="IPR046373">
    <property type="entry name" value="Acyl-CoA_Oxase/DH_mid-dom_sf"/>
</dbReference>
<evidence type="ECO:0000256" key="1">
    <source>
        <dbReference type="ARBA" id="ARBA00001974"/>
    </source>
</evidence>
<dbReference type="FunFam" id="1.20.140.10:FF:000004">
    <property type="entry name" value="Acyl-CoA dehydrogenase FadE25"/>
    <property type="match status" value="1"/>
</dbReference>
<dbReference type="InterPro" id="IPR006089">
    <property type="entry name" value="Acyl-CoA_DH_CS"/>
</dbReference>
<dbReference type="Gene3D" id="2.40.110.10">
    <property type="entry name" value="Butyryl-CoA Dehydrogenase, subunit A, domain 2"/>
    <property type="match status" value="1"/>
</dbReference>
<dbReference type="PIRSF" id="PIRSF016578">
    <property type="entry name" value="HsaA"/>
    <property type="match status" value="1"/>
</dbReference>
<dbReference type="Pfam" id="PF02771">
    <property type="entry name" value="Acyl-CoA_dh_N"/>
    <property type="match status" value="1"/>
</dbReference>
<evidence type="ECO:0000259" key="9">
    <source>
        <dbReference type="Pfam" id="PF02771"/>
    </source>
</evidence>
<evidence type="ECO:0000256" key="6">
    <source>
        <dbReference type="RuleBase" id="RU362125"/>
    </source>
</evidence>
<dbReference type="PROSITE" id="PS00072">
    <property type="entry name" value="ACYL_COA_DH_1"/>
    <property type="match status" value="1"/>
</dbReference>
<dbReference type="SUPFAM" id="SSF47203">
    <property type="entry name" value="Acyl-CoA dehydrogenase C-terminal domain-like"/>
    <property type="match status" value="1"/>
</dbReference>
<dbReference type="Gene3D" id="1.10.540.10">
    <property type="entry name" value="Acyl-CoA dehydrogenase/oxidase, N-terminal domain"/>
    <property type="match status" value="1"/>
</dbReference>
<feature type="domain" description="Acyl-CoA dehydrogenase/oxidase C-terminal" evidence="7">
    <location>
        <begin position="229"/>
        <end position="376"/>
    </location>
</feature>
<comment type="cofactor">
    <cofactor evidence="1 6">
        <name>FAD</name>
        <dbReference type="ChEBI" id="CHEBI:57692"/>
    </cofactor>
</comment>
<name>A0A1F4RGJ1_UNCSA</name>
<dbReference type="AlphaFoldDB" id="A0A1F4RGJ1"/>
<dbReference type="GO" id="GO:0050660">
    <property type="term" value="F:flavin adenine dinucleotide binding"/>
    <property type="evidence" value="ECO:0007669"/>
    <property type="project" value="InterPro"/>
</dbReference>
<dbReference type="Pfam" id="PF00441">
    <property type="entry name" value="Acyl-CoA_dh_1"/>
    <property type="match status" value="1"/>
</dbReference>
<evidence type="ECO:0000259" key="8">
    <source>
        <dbReference type="Pfam" id="PF02770"/>
    </source>
</evidence>
<keyword evidence="4 6" id="KW-0274">FAD</keyword>
<dbReference type="FunFam" id="2.40.110.10:FF:000001">
    <property type="entry name" value="Acyl-CoA dehydrogenase, mitochondrial"/>
    <property type="match status" value="1"/>
</dbReference>
<evidence type="ECO:0000313" key="11">
    <source>
        <dbReference type="Proteomes" id="UP000176938"/>
    </source>
</evidence>
<reference evidence="10 11" key="1">
    <citation type="journal article" date="2016" name="Nat. Commun.">
        <title>Thousands of microbial genomes shed light on interconnected biogeochemical processes in an aquifer system.</title>
        <authorList>
            <person name="Anantharaman K."/>
            <person name="Brown C.T."/>
            <person name="Hug L.A."/>
            <person name="Sharon I."/>
            <person name="Castelle C.J."/>
            <person name="Probst A.J."/>
            <person name="Thomas B.C."/>
            <person name="Singh A."/>
            <person name="Wilkins M.J."/>
            <person name="Karaoz U."/>
            <person name="Brodie E.L."/>
            <person name="Williams K.H."/>
            <person name="Hubbard S.S."/>
            <person name="Banfield J.F."/>
        </authorList>
    </citation>
    <scope>NUCLEOTIDE SEQUENCE [LARGE SCALE GENOMIC DNA]</scope>
</reference>
<dbReference type="PANTHER" id="PTHR43884">
    <property type="entry name" value="ACYL-COA DEHYDROGENASE"/>
    <property type="match status" value="1"/>
</dbReference>
<accession>A0A1F4RGJ1</accession>
<dbReference type="EMBL" id="METP01000006">
    <property type="protein sequence ID" value="OGC07305.1"/>
    <property type="molecule type" value="Genomic_DNA"/>
</dbReference>
<dbReference type="Pfam" id="PF02770">
    <property type="entry name" value="Acyl-CoA_dh_M"/>
    <property type="match status" value="1"/>
</dbReference>
<gene>
    <name evidence="10" type="ORF">A3H38_04470</name>
</gene>
<evidence type="ECO:0000259" key="7">
    <source>
        <dbReference type="Pfam" id="PF00441"/>
    </source>
</evidence>
<dbReference type="InterPro" id="IPR037069">
    <property type="entry name" value="AcylCoA_DH/ox_N_sf"/>
</dbReference>
<evidence type="ECO:0000256" key="4">
    <source>
        <dbReference type="ARBA" id="ARBA00022827"/>
    </source>
</evidence>
<comment type="caution">
    <text evidence="10">The sequence shown here is derived from an EMBL/GenBank/DDBJ whole genome shotgun (WGS) entry which is preliminary data.</text>
</comment>
<sequence length="386" mass="41837">MLDYGLTEEQQMIRDLARTVAIEKVLPKRAEWDEKGEFPWEAMKAFSDADLCGLYIPEELGGMGQSVFNFCLATEEISRICGGVGVTFAASALGSTPILLFGTDEQKKKYMPEIASGKKLAAFGLTEANAGSDAAGLETTAKKDGDHYIINGTKQWITNGGEADVYTLIAMTDKKKGPRGASAFIVEKGTPGFTFGKKENKMGIRCSATRELVFQDCKIHKNQLLGKEGMGFIVAMKTLDLTRPGIGAQAVGIAQGALDEAIKYAKQRIQFGKPIIALQAIQHILADMSTQIEAARALVYATARMIDAGAKTFTLPASQSKLFASDTAMKVTIDAIQVLGGYGYMKEYPVEKMARDAKITQIYEGTNQIQRNQIGLALIKESVSKK</sequence>
<proteinExistence type="inferred from homology"/>
<feature type="domain" description="Acyl-CoA dehydrogenase/oxidase N-terminal" evidence="9">
    <location>
        <begin position="7"/>
        <end position="118"/>
    </location>
</feature>
<keyword evidence="5 6" id="KW-0560">Oxidoreductase</keyword>
<dbReference type="Gene3D" id="1.20.140.10">
    <property type="entry name" value="Butyryl-CoA Dehydrogenase, subunit A, domain 3"/>
    <property type="match status" value="1"/>
</dbReference>
<evidence type="ECO:0000256" key="5">
    <source>
        <dbReference type="ARBA" id="ARBA00023002"/>
    </source>
</evidence>
<dbReference type="InterPro" id="IPR009100">
    <property type="entry name" value="AcylCoA_DH/oxidase_NM_dom_sf"/>
</dbReference>
<keyword evidence="3 6" id="KW-0285">Flavoprotein</keyword>
<dbReference type="Proteomes" id="UP000176938">
    <property type="component" value="Unassembled WGS sequence"/>
</dbReference>
<dbReference type="PANTHER" id="PTHR43884:SF12">
    <property type="entry name" value="ISOVALERYL-COA DEHYDROGENASE, MITOCHONDRIAL-RELATED"/>
    <property type="match status" value="1"/>
</dbReference>
<dbReference type="SUPFAM" id="SSF56645">
    <property type="entry name" value="Acyl-CoA dehydrogenase NM domain-like"/>
    <property type="match status" value="1"/>
</dbReference>